<sequence>MSPIDSIRTSLTTHDDWEELISETRKLLRAARSAHMHALLQVCEHSTMLGALREGFEQWKAVHGEEVLVIAGPPHRDVARSQTAEASDNSQEAGPQLKRRRADVDGTVDVGDDEEAQSSAEEKEMDEEQ</sequence>
<keyword evidence="3" id="KW-1185">Reference proteome</keyword>
<dbReference type="EMBL" id="DF838133">
    <property type="protein sequence ID" value="GAT42625.1"/>
    <property type="molecule type" value="Genomic_DNA"/>
</dbReference>
<organism evidence="2 3">
    <name type="scientific">Mycena chlorophos</name>
    <name type="common">Agaric fungus</name>
    <name type="synonym">Agaricus chlorophos</name>
    <dbReference type="NCBI Taxonomy" id="658473"/>
    <lineage>
        <taxon>Eukaryota</taxon>
        <taxon>Fungi</taxon>
        <taxon>Dikarya</taxon>
        <taxon>Basidiomycota</taxon>
        <taxon>Agaricomycotina</taxon>
        <taxon>Agaricomycetes</taxon>
        <taxon>Agaricomycetidae</taxon>
        <taxon>Agaricales</taxon>
        <taxon>Marasmiineae</taxon>
        <taxon>Mycenaceae</taxon>
        <taxon>Mycena</taxon>
    </lineage>
</organism>
<evidence type="ECO:0000313" key="3">
    <source>
        <dbReference type="Proteomes" id="UP000815677"/>
    </source>
</evidence>
<accession>A0ABQ0KV08</accession>
<feature type="compositionally biased region" description="Polar residues" evidence="1">
    <location>
        <begin position="80"/>
        <end position="93"/>
    </location>
</feature>
<protein>
    <submittedName>
        <fullName evidence="2">Uncharacterized protein</fullName>
    </submittedName>
</protein>
<reference evidence="2" key="1">
    <citation type="submission" date="2014-09" db="EMBL/GenBank/DDBJ databases">
        <title>Genome sequence of the luminous mushroom Mycena chlorophos for searching fungal bioluminescence genes.</title>
        <authorList>
            <person name="Tanaka Y."/>
            <person name="Kasuga D."/>
            <person name="Oba Y."/>
            <person name="Hase S."/>
            <person name="Sato K."/>
            <person name="Oba Y."/>
            <person name="Sakakibara Y."/>
        </authorList>
    </citation>
    <scope>NUCLEOTIDE SEQUENCE</scope>
</reference>
<evidence type="ECO:0000313" key="2">
    <source>
        <dbReference type="EMBL" id="GAT42625.1"/>
    </source>
</evidence>
<feature type="region of interest" description="Disordered" evidence="1">
    <location>
        <begin position="73"/>
        <end position="129"/>
    </location>
</feature>
<name>A0ABQ0KV08_MYCCL</name>
<dbReference type="Proteomes" id="UP000815677">
    <property type="component" value="Unassembled WGS sequence"/>
</dbReference>
<gene>
    <name evidence="2" type="ORF">MCHLO_00335</name>
</gene>
<proteinExistence type="predicted"/>
<evidence type="ECO:0000256" key="1">
    <source>
        <dbReference type="SAM" id="MobiDB-lite"/>
    </source>
</evidence>